<comment type="caution">
    <text evidence="7">The sequence shown here is derived from an EMBL/GenBank/DDBJ whole genome shotgun (WGS) entry which is preliminary data.</text>
</comment>
<evidence type="ECO:0000313" key="8">
    <source>
        <dbReference type="Proteomes" id="UP001614394"/>
    </source>
</evidence>
<feature type="transmembrane region" description="Helical" evidence="5">
    <location>
        <begin position="275"/>
        <end position="293"/>
    </location>
</feature>
<dbReference type="SUPFAM" id="SSF103473">
    <property type="entry name" value="MFS general substrate transporter"/>
    <property type="match status" value="1"/>
</dbReference>
<keyword evidence="3 5" id="KW-1133">Transmembrane helix</keyword>
<name>A0ABW8C6Z1_9ACTN</name>
<sequence>MYISASSSTSAADGAPGLRPGRRAGLLRTVPANVVALGAVSMVTDVSSEMVSAVLPLYLVLQLGLSPLAFGMFDSLYSGATVLVRLVGGHLADRRQRRKLVAGIGYGLSAVCKLGLLAAGSSVGALGAVVAADRAGKGLRTAPRDALISLSTPPQTLGLAFGVHRAMDTVGAFIGPLAAFAVLAATGTAYDAVFVVSFCVAALGVVLLVSLVRDRQDPPPDRKEPALRAAFGLLRAAAFRRTCVLTAALGLVTVSDSFIYLLLQRRLGIAPEYFPLLPLGTTGAYLLLAVPLGRMADRTGRFRMFLGGHVALLGAYAMLLGPAGGLFVLIPALLLHGVFYAATDGVLMAAAGPLLPAGLRTSGMALLQTGQAGARVVSSIILGAAWTAWGPRTGLAVMAAGLAVCLLVARFGFPTGGAEAPGVGEPDARSYEEEKIA</sequence>
<feature type="transmembrane region" description="Helical" evidence="5">
    <location>
        <begin position="192"/>
        <end position="212"/>
    </location>
</feature>
<accession>A0ABW8C6Z1</accession>
<evidence type="ECO:0000256" key="4">
    <source>
        <dbReference type="ARBA" id="ARBA00023136"/>
    </source>
</evidence>
<reference evidence="7 8" key="1">
    <citation type="submission" date="2024-10" db="EMBL/GenBank/DDBJ databases">
        <title>The Natural Products Discovery Center: Release of the First 8490 Sequenced Strains for Exploring Actinobacteria Biosynthetic Diversity.</title>
        <authorList>
            <person name="Kalkreuter E."/>
            <person name="Kautsar S.A."/>
            <person name="Yang D."/>
            <person name="Bader C.D."/>
            <person name="Teijaro C.N."/>
            <person name="Fluegel L."/>
            <person name="Davis C.M."/>
            <person name="Simpson J.R."/>
            <person name="Lauterbach L."/>
            <person name="Steele A.D."/>
            <person name="Gui C."/>
            <person name="Meng S."/>
            <person name="Li G."/>
            <person name="Viehrig K."/>
            <person name="Ye F."/>
            <person name="Su P."/>
            <person name="Kiefer A.F."/>
            <person name="Nichols A."/>
            <person name="Cepeda A.J."/>
            <person name="Yan W."/>
            <person name="Fan B."/>
            <person name="Jiang Y."/>
            <person name="Adhikari A."/>
            <person name="Zheng C.-J."/>
            <person name="Schuster L."/>
            <person name="Cowan T.M."/>
            <person name="Smanski M.J."/>
            <person name="Chevrette M.G."/>
            <person name="De Carvalho L.P.S."/>
            <person name="Shen B."/>
        </authorList>
    </citation>
    <scope>NUCLEOTIDE SEQUENCE [LARGE SCALE GENOMIC DNA]</scope>
    <source>
        <strain evidence="7 8">NPDC053399</strain>
    </source>
</reference>
<dbReference type="Proteomes" id="UP001614394">
    <property type="component" value="Unassembled WGS sequence"/>
</dbReference>
<gene>
    <name evidence="7" type="ORF">ACIGXA_16870</name>
</gene>
<proteinExistence type="predicted"/>
<keyword evidence="4 5" id="KW-0472">Membrane</keyword>
<organism evidence="7 8">
    <name type="scientific">Streptomyces fildesensis</name>
    <dbReference type="NCBI Taxonomy" id="375757"/>
    <lineage>
        <taxon>Bacteria</taxon>
        <taxon>Bacillati</taxon>
        <taxon>Actinomycetota</taxon>
        <taxon>Actinomycetes</taxon>
        <taxon>Kitasatosporales</taxon>
        <taxon>Streptomycetaceae</taxon>
        <taxon>Streptomyces</taxon>
    </lineage>
</organism>
<evidence type="ECO:0000259" key="6">
    <source>
        <dbReference type="PROSITE" id="PS50850"/>
    </source>
</evidence>
<dbReference type="PROSITE" id="PS50850">
    <property type="entry name" value="MFS"/>
    <property type="match status" value="1"/>
</dbReference>
<dbReference type="RefSeq" id="WP_399649518.1">
    <property type="nucleotide sequence ID" value="NZ_JBITYG010000004.1"/>
</dbReference>
<evidence type="ECO:0000256" key="2">
    <source>
        <dbReference type="ARBA" id="ARBA00022692"/>
    </source>
</evidence>
<dbReference type="Gene3D" id="1.20.1250.20">
    <property type="entry name" value="MFS general substrate transporter like domains"/>
    <property type="match status" value="1"/>
</dbReference>
<dbReference type="InterPro" id="IPR020846">
    <property type="entry name" value="MFS_dom"/>
</dbReference>
<feature type="transmembrane region" description="Helical" evidence="5">
    <location>
        <begin position="338"/>
        <end position="360"/>
    </location>
</feature>
<keyword evidence="8" id="KW-1185">Reference proteome</keyword>
<evidence type="ECO:0000313" key="7">
    <source>
        <dbReference type="EMBL" id="MFI9102193.1"/>
    </source>
</evidence>
<evidence type="ECO:0000256" key="3">
    <source>
        <dbReference type="ARBA" id="ARBA00022989"/>
    </source>
</evidence>
<evidence type="ECO:0000256" key="1">
    <source>
        <dbReference type="ARBA" id="ARBA00004651"/>
    </source>
</evidence>
<dbReference type="InterPro" id="IPR011701">
    <property type="entry name" value="MFS"/>
</dbReference>
<dbReference type="InterPro" id="IPR036259">
    <property type="entry name" value="MFS_trans_sf"/>
</dbReference>
<feature type="transmembrane region" description="Helical" evidence="5">
    <location>
        <begin position="100"/>
        <end position="126"/>
    </location>
</feature>
<feature type="transmembrane region" description="Helical" evidence="5">
    <location>
        <begin position="305"/>
        <end position="332"/>
    </location>
</feature>
<feature type="transmembrane region" description="Helical" evidence="5">
    <location>
        <begin position="243"/>
        <end position="263"/>
    </location>
</feature>
<dbReference type="PANTHER" id="PTHR23518">
    <property type="entry name" value="C-METHYLTRANSFERASE"/>
    <property type="match status" value="1"/>
</dbReference>
<feature type="transmembrane region" description="Helical" evidence="5">
    <location>
        <begin position="395"/>
        <end position="413"/>
    </location>
</feature>
<keyword evidence="2 5" id="KW-0812">Transmembrane</keyword>
<feature type="transmembrane region" description="Helical" evidence="5">
    <location>
        <begin position="372"/>
        <end position="389"/>
    </location>
</feature>
<feature type="transmembrane region" description="Helical" evidence="5">
    <location>
        <begin position="170"/>
        <end position="186"/>
    </location>
</feature>
<protein>
    <submittedName>
        <fullName evidence="7">MFS transporter</fullName>
    </submittedName>
</protein>
<dbReference type="Pfam" id="PF07690">
    <property type="entry name" value="MFS_1"/>
    <property type="match status" value="1"/>
</dbReference>
<dbReference type="PANTHER" id="PTHR23518:SF2">
    <property type="entry name" value="MAJOR FACILITATOR SUPERFAMILY TRANSPORTER"/>
    <property type="match status" value="1"/>
</dbReference>
<evidence type="ECO:0000256" key="5">
    <source>
        <dbReference type="SAM" id="Phobius"/>
    </source>
</evidence>
<dbReference type="CDD" id="cd17370">
    <property type="entry name" value="MFS_MJ1317_like"/>
    <property type="match status" value="1"/>
</dbReference>
<feature type="domain" description="Major facilitator superfamily (MFS) profile" evidence="6">
    <location>
        <begin position="33"/>
        <end position="417"/>
    </location>
</feature>
<comment type="subcellular location">
    <subcellularLocation>
        <location evidence="1">Cell membrane</location>
        <topology evidence="1">Multi-pass membrane protein</topology>
    </subcellularLocation>
</comment>
<dbReference type="EMBL" id="JBITYG010000004">
    <property type="protein sequence ID" value="MFI9102193.1"/>
    <property type="molecule type" value="Genomic_DNA"/>
</dbReference>